<dbReference type="PANTHER" id="PTHR30619:SF1">
    <property type="entry name" value="RECOMBINATION PROTEIN 2"/>
    <property type="match status" value="1"/>
</dbReference>
<feature type="domain" description="Metallo-beta-lactamase" evidence="1">
    <location>
        <begin position="11"/>
        <end position="128"/>
    </location>
</feature>
<organism evidence="2 3">
    <name type="scientific">Burkholderia cepacia</name>
    <name type="common">Pseudomonas cepacia</name>
    <dbReference type="NCBI Taxonomy" id="292"/>
    <lineage>
        <taxon>Bacteria</taxon>
        <taxon>Pseudomonadati</taxon>
        <taxon>Pseudomonadota</taxon>
        <taxon>Betaproteobacteria</taxon>
        <taxon>Burkholderiales</taxon>
        <taxon>Burkholderiaceae</taxon>
        <taxon>Burkholderia</taxon>
        <taxon>Burkholderia cepacia complex</taxon>
    </lineage>
</organism>
<dbReference type="AlphaFoldDB" id="A0A1B4PXM6"/>
<dbReference type="InterPro" id="IPR052159">
    <property type="entry name" value="Competence_DNA_uptake"/>
</dbReference>
<dbReference type="Gene3D" id="3.60.15.10">
    <property type="entry name" value="Ribonuclease Z/Hydroxyacylglutathione hydrolase-like"/>
    <property type="match status" value="1"/>
</dbReference>
<dbReference type="Proteomes" id="UP000094776">
    <property type="component" value="Chromosome 2"/>
</dbReference>
<evidence type="ECO:0000259" key="1">
    <source>
        <dbReference type="Pfam" id="PF00753"/>
    </source>
</evidence>
<evidence type="ECO:0000313" key="2">
    <source>
        <dbReference type="EMBL" id="AOK18691.1"/>
    </source>
</evidence>
<protein>
    <recommendedName>
        <fullName evidence="1">Metallo-beta-lactamase domain-containing protein</fullName>
    </recommendedName>
</protein>
<dbReference type="NCBIfam" id="NF041809">
    <property type="entry name" value="Avs1a"/>
    <property type="match status" value="1"/>
</dbReference>
<name>A0A1B4PXM6_BURCE</name>
<proteinExistence type="predicted"/>
<gene>
    <name evidence="2" type="ORF">WT26_22005</name>
</gene>
<dbReference type="PANTHER" id="PTHR30619">
    <property type="entry name" value="DNA INTERNALIZATION/COMPETENCE PROTEIN COMEC/REC2"/>
    <property type="match status" value="1"/>
</dbReference>
<reference evidence="2 3" key="1">
    <citation type="submission" date="2015-12" db="EMBL/GenBank/DDBJ databases">
        <title>Diversity of Burkholderia near neighbor genomes.</title>
        <authorList>
            <person name="Sahl J."/>
            <person name="Wagner D."/>
            <person name="Keim P."/>
        </authorList>
    </citation>
    <scope>NUCLEOTIDE SEQUENCE [LARGE SCALE GENOMIC DNA]</scope>
    <source>
        <strain evidence="2 3">MSMB1184WGS</strain>
    </source>
</reference>
<evidence type="ECO:0000313" key="3">
    <source>
        <dbReference type="Proteomes" id="UP000094776"/>
    </source>
</evidence>
<dbReference type="Pfam" id="PF00753">
    <property type="entry name" value="Lactamase_B"/>
    <property type="match status" value="1"/>
</dbReference>
<dbReference type="InterPro" id="IPR036866">
    <property type="entry name" value="RibonucZ/Hydroxyglut_hydro"/>
</dbReference>
<sequence>MFGLKMYPAKNGDAFLVDAGGTYLLIDAGFATTYQEFIAPDLTQLAKKGARLDLVVCTHIDADHIGGLLEFFSQNGTPAKRGIEVAAVWHNSLRSLPAPTAGPDSIYDGVVLEAIRRRGFPRPPTSSPNPISARQGSSLARLLRQHSYIWNSGNGSKCISEGHMHTLPGDVSIHVIGPTTARLEDLRNLWLSEVKRLGYKGSSQPSDIIDDAYEMWCASMPDRSNPQATPIAASGNLRLAEVYTPDTSIPNGSSITFIVSAGNKRVLFLGDAWAEDVVAKLRSFHAPTTPLIFDAIKVSHHGSLHNTSVDLLSVADSPRFLISSDGTRHGHPDFEVLAEIVDRPAPFTRHLFFNYETAATKQLELHTSRSGTAFSVHVAKNDWIQLGEVNHD</sequence>
<dbReference type="InterPro" id="IPR001279">
    <property type="entry name" value="Metallo-B-lactamas"/>
</dbReference>
<accession>A0A1B4PXM6</accession>
<dbReference type="SUPFAM" id="SSF56281">
    <property type="entry name" value="Metallo-hydrolase/oxidoreductase"/>
    <property type="match status" value="1"/>
</dbReference>
<dbReference type="EMBL" id="CP013444">
    <property type="protein sequence ID" value="AOK18691.1"/>
    <property type="molecule type" value="Genomic_DNA"/>
</dbReference>